<keyword evidence="2" id="KW-1185">Reference proteome</keyword>
<proteinExistence type="predicted"/>
<accession>A0A5A5TJ21</accession>
<evidence type="ECO:0000313" key="1">
    <source>
        <dbReference type="EMBL" id="GCF11611.1"/>
    </source>
</evidence>
<dbReference type="RefSeq" id="WP_172632453.1">
    <property type="nucleotide sequence ID" value="NZ_BIXY01000126.1"/>
</dbReference>
<gene>
    <name evidence="1" type="ORF">KDI_51750</name>
</gene>
<organism evidence="1 2">
    <name type="scientific">Dictyobacter arantiisoli</name>
    <dbReference type="NCBI Taxonomy" id="2014874"/>
    <lineage>
        <taxon>Bacteria</taxon>
        <taxon>Bacillati</taxon>
        <taxon>Chloroflexota</taxon>
        <taxon>Ktedonobacteria</taxon>
        <taxon>Ktedonobacterales</taxon>
        <taxon>Dictyobacteraceae</taxon>
        <taxon>Dictyobacter</taxon>
    </lineage>
</organism>
<dbReference type="Proteomes" id="UP000322530">
    <property type="component" value="Unassembled WGS sequence"/>
</dbReference>
<name>A0A5A5TJ21_9CHLR</name>
<comment type="caution">
    <text evidence="1">The sequence shown here is derived from an EMBL/GenBank/DDBJ whole genome shotgun (WGS) entry which is preliminary data.</text>
</comment>
<evidence type="ECO:0000313" key="2">
    <source>
        <dbReference type="Proteomes" id="UP000322530"/>
    </source>
</evidence>
<reference evidence="1 2" key="1">
    <citation type="submission" date="2019-01" db="EMBL/GenBank/DDBJ databases">
        <title>Draft genome sequence of Dictyobacter sp. Uno17.</title>
        <authorList>
            <person name="Wang C.M."/>
            <person name="Zheng Y."/>
            <person name="Sakai Y."/>
            <person name="Abe K."/>
            <person name="Yokota A."/>
            <person name="Yabe S."/>
        </authorList>
    </citation>
    <scope>NUCLEOTIDE SEQUENCE [LARGE SCALE GENOMIC DNA]</scope>
    <source>
        <strain evidence="1 2">Uno17</strain>
    </source>
</reference>
<dbReference type="EMBL" id="BIXY01000126">
    <property type="protein sequence ID" value="GCF11611.1"/>
    <property type="molecule type" value="Genomic_DNA"/>
</dbReference>
<protein>
    <submittedName>
        <fullName evidence="1">Uncharacterized protein</fullName>
    </submittedName>
</protein>
<dbReference type="AlphaFoldDB" id="A0A5A5TJ21"/>
<sequence length="53" mass="5722">MQTLQQEDALLAQLALAIAQQVKAQDVQVGEKGKESLMKGVAKDRRIGLSVQS</sequence>